<evidence type="ECO:0000256" key="2">
    <source>
        <dbReference type="ARBA" id="ARBA00022679"/>
    </source>
</evidence>
<evidence type="ECO:0000256" key="1">
    <source>
        <dbReference type="ARBA" id="ARBA00004141"/>
    </source>
</evidence>
<dbReference type="EC" id="2.3.1.225" evidence="7"/>
<dbReference type="AlphaFoldDB" id="A0A7E5VND4"/>
<comment type="similarity">
    <text evidence="7">Belongs to the DHHC palmitoyltransferase family.</text>
</comment>
<keyword evidence="6 7" id="KW-0012">Acyltransferase</keyword>
<dbReference type="GO" id="GO:0019706">
    <property type="term" value="F:protein-cysteine S-palmitoyltransferase activity"/>
    <property type="evidence" value="ECO:0007669"/>
    <property type="project" value="UniProtKB-EC"/>
</dbReference>
<name>A0A7E5VND4_TRINI</name>
<feature type="transmembrane region" description="Helical" evidence="7">
    <location>
        <begin position="55"/>
        <end position="78"/>
    </location>
</feature>
<evidence type="ECO:0000256" key="3">
    <source>
        <dbReference type="ARBA" id="ARBA00022692"/>
    </source>
</evidence>
<keyword evidence="5 7" id="KW-0472">Membrane</keyword>
<feature type="transmembrane region" description="Helical" evidence="7">
    <location>
        <begin position="134"/>
        <end position="152"/>
    </location>
</feature>
<comment type="domain">
    <text evidence="7">The DHHC domain is required for palmitoyltransferase activity.</text>
</comment>
<dbReference type="PROSITE" id="PS50216">
    <property type="entry name" value="DHHC"/>
    <property type="match status" value="1"/>
</dbReference>
<keyword evidence="9" id="KW-1185">Reference proteome</keyword>
<dbReference type="KEGG" id="tnl:113495347"/>
<dbReference type="InterPro" id="IPR001594">
    <property type="entry name" value="Palmitoyltrfase_DHHC"/>
</dbReference>
<dbReference type="RefSeq" id="XP_026729834.1">
    <property type="nucleotide sequence ID" value="XM_026874033.1"/>
</dbReference>
<reference evidence="10" key="1">
    <citation type="submission" date="2025-08" db="UniProtKB">
        <authorList>
            <consortium name="RefSeq"/>
        </authorList>
    </citation>
    <scope>IDENTIFICATION</scope>
</reference>
<dbReference type="InParanoid" id="A0A7E5VND4"/>
<feature type="transmembrane region" description="Helical" evidence="7">
    <location>
        <begin position="21"/>
        <end position="43"/>
    </location>
</feature>
<dbReference type="Pfam" id="PF01529">
    <property type="entry name" value="DHHC"/>
    <property type="match status" value="1"/>
</dbReference>
<proteinExistence type="inferred from homology"/>
<dbReference type="GeneID" id="113495347"/>
<dbReference type="Proteomes" id="UP000322000">
    <property type="component" value="Chromosome 6"/>
</dbReference>
<evidence type="ECO:0000259" key="8">
    <source>
        <dbReference type="Pfam" id="PF01529"/>
    </source>
</evidence>
<keyword evidence="2 7" id="KW-0808">Transferase</keyword>
<keyword evidence="4 7" id="KW-1133">Transmembrane helix</keyword>
<keyword evidence="3 7" id="KW-0812">Transmembrane</keyword>
<dbReference type="OrthoDB" id="302728at2759"/>
<evidence type="ECO:0000313" key="10">
    <source>
        <dbReference type="RefSeq" id="XP_026729834.1"/>
    </source>
</evidence>
<organism evidence="9 10">
    <name type="scientific">Trichoplusia ni</name>
    <name type="common">Cabbage looper</name>
    <dbReference type="NCBI Taxonomy" id="7111"/>
    <lineage>
        <taxon>Eukaryota</taxon>
        <taxon>Metazoa</taxon>
        <taxon>Ecdysozoa</taxon>
        <taxon>Arthropoda</taxon>
        <taxon>Hexapoda</taxon>
        <taxon>Insecta</taxon>
        <taxon>Pterygota</taxon>
        <taxon>Neoptera</taxon>
        <taxon>Endopterygota</taxon>
        <taxon>Lepidoptera</taxon>
        <taxon>Glossata</taxon>
        <taxon>Ditrysia</taxon>
        <taxon>Noctuoidea</taxon>
        <taxon>Noctuidae</taxon>
        <taxon>Plusiinae</taxon>
        <taxon>Trichoplusia</taxon>
    </lineage>
</organism>
<dbReference type="GO" id="GO:0016020">
    <property type="term" value="C:membrane"/>
    <property type="evidence" value="ECO:0007669"/>
    <property type="project" value="UniProtKB-SubCell"/>
</dbReference>
<evidence type="ECO:0000256" key="7">
    <source>
        <dbReference type="RuleBase" id="RU079119"/>
    </source>
</evidence>
<feature type="domain" description="Palmitoyltransferase DHHC" evidence="8">
    <location>
        <begin position="86"/>
        <end position="226"/>
    </location>
</feature>
<accession>A0A7E5VND4</accession>
<evidence type="ECO:0000256" key="6">
    <source>
        <dbReference type="ARBA" id="ARBA00023315"/>
    </source>
</evidence>
<feature type="transmembrane region" description="Helical" evidence="7">
    <location>
        <begin position="194"/>
        <end position="214"/>
    </location>
</feature>
<dbReference type="InterPro" id="IPR039859">
    <property type="entry name" value="PFA4/ZDH16/20/ERF2-like"/>
</dbReference>
<gene>
    <name evidence="10" type="primary">LOC113495347</name>
</gene>
<comment type="subcellular location">
    <subcellularLocation>
        <location evidence="1">Membrane</location>
        <topology evidence="1">Multi-pass membrane protein</topology>
    </subcellularLocation>
</comment>
<evidence type="ECO:0000256" key="5">
    <source>
        <dbReference type="ARBA" id="ARBA00023136"/>
    </source>
</evidence>
<dbReference type="PANTHER" id="PTHR12246">
    <property type="entry name" value="PALMITOYLTRANSFERASE ZDHHC16"/>
    <property type="match status" value="1"/>
</dbReference>
<sequence length="269" mass="31351">MKPFSSKYPLIQTIFSKVQCYGVVFVLIPGIFVFQLAVVFPNLVTILDASIPKQITHMCLASFCFINIVGNMVLSMLIDSSVKRPNKEGTYCDYCRMMRPAKSWHCRRCNVCILKRDHHCTFIARCIGLYNQRYFILFLGHVMVSMTYATYYNYYYVSAKFEDHSWIVSAFRIVNPLLRFIIPEPMGIKDMYVVYLFMNVGLIIWSGSLFFYHFRNVVMGVTAYEAKYPELMNSVNWKENLISVFGTKWYLAMVWPLADSPLPDYVKGE</sequence>
<comment type="catalytic activity">
    <reaction evidence="7">
        <text>L-cysteinyl-[protein] + hexadecanoyl-CoA = S-hexadecanoyl-L-cysteinyl-[protein] + CoA</text>
        <dbReference type="Rhea" id="RHEA:36683"/>
        <dbReference type="Rhea" id="RHEA-COMP:10131"/>
        <dbReference type="Rhea" id="RHEA-COMP:11032"/>
        <dbReference type="ChEBI" id="CHEBI:29950"/>
        <dbReference type="ChEBI" id="CHEBI:57287"/>
        <dbReference type="ChEBI" id="CHEBI:57379"/>
        <dbReference type="ChEBI" id="CHEBI:74151"/>
        <dbReference type="EC" id="2.3.1.225"/>
    </reaction>
</comment>
<evidence type="ECO:0000256" key="4">
    <source>
        <dbReference type="ARBA" id="ARBA00022989"/>
    </source>
</evidence>
<protein>
    <recommendedName>
        <fullName evidence="7">Palmitoyltransferase</fullName>
        <ecNumber evidence="7">2.3.1.225</ecNumber>
    </recommendedName>
</protein>
<evidence type="ECO:0000313" key="9">
    <source>
        <dbReference type="Proteomes" id="UP000322000"/>
    </source>
</evidence>